<evidence type="ECO:0000313" key="2">
    <source>
        <dbReference type="Proteomes" id="UP000503349"/>
    </source>
</evidence>
<reference evidence="1 2" key="1">
    <citation type="submission" date="2019-02" db="EMBL/GenBank/DDBJ databases">
        <title>Opniocepnalus argus genome.</title>
        <authorList>
            <person name="Zhou C."/>
            <person name="Xiao S."/>
        </authorList>
    </citation>
    <scope>NUCLEOTIDE SEQUENCE [LARGE SCALE GENOMIC DNA]</scope>
    <source>
        <strain evidence="1">OARG1902GOOAL</strain>
        <tissue evidence="1">Muscle</tissue>
    </source>
</reference>
<gene>
    <name evidence="1" type="ORF">EXN66_Car021975</name>
</gene>
<dbReference type="Proteomes" id="UP000503349">
    <property type="component" value="Chromosome 23"/>
</dbReference>
<dbReference type="EMBL" id="CM015734">
    <property type="protein sequence ID" value="KAF3706283.1"/>
    <property type="molecule type" value="Genomic_DNA"/>
</dbReference>
<name>A0A6G1QVF7_CHAAH</name>
<dbReference type="AlphaFoldDB" id="A0A6G1QVF7"/>
<proteinExistence type="predicted"/>
<reference evidence="2" key="2">
    <citation type="submission" date="2019-02" db="EMBL/GenBank/DDBJ databases">
        <title>Opniocepnalus argus Var Kimnra genome.</title>
        <authorList>
            <person name="Zhou C."/>
            <person name="Xiao S."/>
        </authorList>
    </citation>
    <scope>NUCLEOTIDE SEQUENCE [LARGE SCALE GENOMIC DNA]</scope>
</reference>
<protein>
    <submittedName>
        <fullName evidence="1">Uncharacterized protein</fullName>
    </submittedName>
</protein>
<sequence>MSIEGEAEALSAPAVALASICIKQWTSEPAPVAPAVQTISLLALSIYIVIPMCINICSQATSVPNGGQSARGVILYQTMPASSVGKCLFVISVCYLQINPDVQSNLPLSRNGVARSESLQNVQYDKRSSSISSNPENSFFECEGTVVLHRWQCNCNGHPLTALPPKKLDNPLTKRQWLSFSTERQGPKTDMNKNTFSDLKSFFHEFIWAQAYKIHLESSFFAGELSNGLTWRVVGYIEIEGSLYTASKPNQILMEASVSQPDLTGIRSCKESQSERQTELMPPFCSMHTALDKEYFNGNTKENDSKACDKNLIGTRGSYCSFCISTRSE</sequence>
<evidence type="ECO:0000313" key="1">
    <source>
        <dbReference type="EMBL" id="KAF3706283.1"/>
    </source>
</evidence>
<keyword evidence="2" id="KW-1185">Reference proteome</keyword>
<accession>A0A6G1QVF7</accession>
<organism evidence="1 2">
    <name type="scientific">Channa argus</name>
    <name type="common">Northern snakehead</name>
    <name type="synonym">Ophicephalus argus</name>
    <dbReference type="NCBI Taxonomy" id="215402"/>
    <lineage>
        <taxon>Eukaryota</taxon>
        <taxon>Metazoa</taxon>
        <taxon>Chordata</taxon>
        <taxon>Craniata</taxon>
        <taxon>Vertebrata</taxon>
        <taxon>Euteleostomi</taxon>
        <taxon>Actinopterygii</taxon>
        <taxon>Neopterygii</taxon>
        <taxon>Teleostei</taxon>
        <taxon>Neoteleostei</taxon>
        <taxon>Acanthomorphata</taxon>
        <taxon>Anabantaria</taxon>
        <taxon>Anabantiformes</taxon>
        <taxon>Channoidei</taxon>
        <taxon>Channidae</taxon>
        <taxon>Channa</taxon>
    </lineage>
</organism>